<keyword evidence="1" id="KW-0732">Signal</keyword>
<reference evidence="2 3" key="1">
    <citation type="journal article" date="2021" name="Int. J. Syst. Evol. Microbiol.">
        <title>Amazonocrinis nigriterrae gen. nov., sp. nov., Atlanticothrix silvestris gen. nov., sp. nov. and Dendronalium phyllosphericum gen. nov., sp. nov., nostocacean cyanobacteria from Brazilian environments.</title>
        <authorList>
            <person name="Alvarenga D.O."/>
            <person name="Andreote A.P.D."/>
            <person name="Branco L.H.Z."/>
            <person name="Delbaje E."/>
            <person name="Cruz R.B."/>
            <person name="Varani A.M."/>
            <person name="Fiore M.F."/>
        </authorList>
    </citation>
    <scope>NUCLEOTIDE SEQUENCE [LARGE SCALE GENOMIC DNA]</scope>
    <source>
        <strain evidence="2 3">CENA369</strain>
    </source>
</reference>
<sequence length="131" mass="14050">MKITYLINSALIVVTTISLTSGIASAQSMTNGNEEVKTATRSQILSDNSPNASYLQPFNLVSLAYQGGLTQQGIPSGGTLIAERQNRKVNGESLVKAAVQANKLPEQVLSDRSYINAVNVQLTSLSREFSF</sequence>
<evidence type="ECO:0000256" key="1">
    <source>
        <dbReference type="SAM" id="SignalP"/>
    </source>
</evidence>
<dbReference type="RefSeq" id="WP_214436490.1">
    <property type="nucleotide sequence ID" value="NZ_CAWPUQ010000229.1"/>
</dbReference>
<evidence type="ECO:0000313" key="2">
    <source>
        <dbReference type="EMBL" id="MBH8577803.1"/>
    </source>
</evidence>
<dbReference type="AlphaFoldDB" id="A0A8J7IDT9"/>
<protein>
    <recommendedName>
        <fullName evidence="4">TolC family protein</fullName>
    </recommendedName>
</protein>
<evidence type="ECO:0008006" key="4">
    <source>
        <dbReference type="Google" id="ProtNLM"/>
    </source>
</evidence>
<organism evidence="2 3">
    <name type="scientific">Dendronalium phyllosphericum CENA369</name>
    <dbReference type="NCBI Taxonomy" id="1725256"/>
    <lineage>
        <taxon>Bacteria</taxon>
        <taxon>Bacillati</taxon>
        <taxon>Cyanobacteriota</taxon>
        <taxon>Cyanophyceae</taxon>
        <taxon>Nostocales</taxon>
        <taxon>Nostocaceae</taxon>
        <taxon>Dendronalium</taxon>
        <taxon>Dendronalium phyllosphericum</taxon>
    </lineage>
</organism>
<comment type="caution">
    <text evidence="2">The sequence shown here is derived from an EMBL/GenBank/DDBJ whole genome shotgun (WGS) entry which is preliminary data.</text>
</comment>
<feature type="chain" id="PRO_5035244307" description="TolC family protein" evidence="1">
    <location>
        <begin position="27"/>
        <end position="131"/>
    </location>
</feature>
<dbReference type="EMBL" id="JAECZA010000293">
    <property type="protein sequence ID" value="MBH8577803.1"/>
    <property type="molecule type" value="Genomic_DNA"/>
</dbReference>
<keyword evidence="3" id="KW-1185">Reference proteome</keyword>
<evidence type="ECO:0000313" key="3">
    <source>
        <dbReference type="Proteomes" id="UP000662314"/>
    </source>
</evidence>
<dbReference type="Proteomes" id="UP000662314">
    <property type="component" value="Unassembled WGS sequence"/>
</dbReference>
<feature type="signal peptide" evidence="1">
    <location>
        <begin position="1"/>
        <end position="26"/>
    </location>
</feature>
<gene>
    <name evidence="2" type="ORF">I8752_33550</name>
</gene>
<proteinExistence type="predicted"/>
<accession>A0A8J7IDT9</accession>
<name>A0A8J7IDT9_9NOST</name>